<dbReference type="SUPFAM" id="SSF46934">
    <property type="entry name" value="UBA-like"/>
    <property type="match status" value="1"/>
</dbReference>
<dbReference type="PANTHER" id="PTHR15397:SF3">
    <property type="entry name" value="DNA DAMAGE INDUCIBLE 1 HOMOLOG 2"/>
    <property type="match status" value="1"/>
</dbReference>
<dbReference type="Proteomes" id="UP000887566">
    <property type="component" value="Unplaced"/>
</dbReference>
<dbReference type="InterPro" id="IPR021109">
    <property type="entry name" value="Peptidase_aspartic_dom_sf"/>
</dbReference>
<feature type="region of interest" description="Disordered" evidence="1">
    <location>
        <begin position="45"/>
        <end position="124"/>
    </location>
</feature>
<dbReference type="PANTHER" id="PTHR15397">
    <property type="entry name" value="SODIUM-GLUCOSE COTRANSPORTER REGULATORY PROTEIN -RELATED"/>
    <property type="match status" value="1"/>
</dbReference>
<evidence type="ECO:0000313" key="3">
    <source>
        <dbReference type="WBParaSite" id="PSAMB.scaffold23919size403.g39032.t1"/>
    </source>
</evidence>
<organism evidence="2 3">
    <name type="scientific">Plectus sambesii</name>
    <dbReference type="NCBI Taxonomy" id="2011161"/>
    <lineage>
        <taxon>Eukaryota</taxon>
        <taxon>Metazoa</taxon>
        <taxon>Ecdysozoa</taxon>
        <taxon>Nematoda</taxon>
        <taxon>Chromadorea</taxon>
        <taxon>Plectida</taxon>
        <taxon>Plectina</taxon>
        <taxon>Plectoidea</taxon>
        <taxon>Plectidae</taxon>
        <taxon>Plectus</taxon>
    </lineage>
</organism>
<feature type="compositionally biased region" description="Low complexity" evidence="1">
    <location>
        <begin position="76"/>
        <end position="96"/>
    </location>
</feature>
<dbReference type="InterPro" id="IPR009060">
    <property type="entry name" value="UBA-like_sf"/>
</dbReference>
<protein>
    <submittedName>
        <fullName evidence="3">UBA domain-containing protein</fullName>
    </submittedName>
</protein>
<name>A0A914VSL1_9BILA</name>
<dbReference type="Gene3D" id="1.10.8.10">
    <property type="entry name" value="DNA helicase RuvA subunit, C-terminal domain"/>
    <property type="match status" value="1"/>
</dbReference>
<proteinExistence type="predicted"/>
<evidence type="ECO:0000256" key="1">
    <source>
        <dbReference type="SAM" id="MobiDB-lite"/>
    </source>
</evidence>
<dbReference type="Gene3D" id="2.40.70.10">
    <property type="entry name" value="Acid Proteases"/>
    <property type="match status" value="1"/>
</dbReference>
<evidence type="ECO:0000313" key="2">
    <source>
        <dbReference type="Proteomes" id="UP000887566"/>
    </source>
</evidence>
<keyword evidence="2" id="KW-1185">Reference proteome</keyword>
<dbReference type="WBParaSite" id="PSAMB.scaffold23919size403.g39032.t1">
    <property type="protein sequence ID" value="PSAMB.scaffold23919size403.g39032.t1"/>
    <property type="gene ID" value="PSAMB.scaffold23919size403.g39032"/>
</dbReference>
<sequence length="124" mass="13979">MDVLLGLDMLKRHQCMIDLKDNCLRMGDHTMTRFLHENELPAHARLHGGDAKSAGTQEEEDREIAEAMDASAREVASSSKEQQQQQQPQKAEQQQQHPPRDPKIQQLIDMGFSEADASAELLNC</sequence>
<accession>A0A914VSL1</accession>
<dbReference type="AlphaFoldDB" id="A0A914VSL1"/>
<reference evidence="3" key="1">
    <citation type="submission" date="2022-11" db="UniProtKB">
        <authorList>
            <consortium name="WormBaseParasite"/>
        </authorList>
    </citation>
    <scope>IDENTIFICATION</scope>
</reference>